<dbReference type="EMBL" id="CH476604">
    <property type="protein sequence ID" value="EAU32218.1"/>
    <property type="molecule type" value="Genomic_DNA"/>
</dbReference>
<organism evidence="4 5">
    <name type="scientific">Aspergillus terreus (strain NIH 2624 / FGSC A1156)</name>
    <dbReference type="NCBI Taxonomy" id="341663"/>
    <lineage>
        <taxon>Eukaryota</taxon>
        <taxon>Fungi</taxon>
        <taxon>Dikarya</taxon>
        <taxon>Ascomycota</taxon>
        <taxon>Pezizomycotina</taxon>
        <taxon>Eurotiomycetes</taxon>
        <taxon>Eurotiomycetidae</taxon>
        <taxon>Eurotiales</taxon>
        <taxon>Aspergillaceae</taxon>
        <taxon>Aspergillus</taxon>
        <taxon>Aspergillus subgen. Circumdati</taxon>
    </lineage>
</organism>
<feature type="domain" description="AB hydrolase-1" evidence="3">
    <location>
        <begin position="33"/>
        <end position="251"/>
    </location>
</feature>
<dbReference type="Proteomes" id="UP000007963">
    <property type="component" value="Unassembled WGS sequence"/>
</dbReference>
<proteinExistence type="inferred from homology"/>
<dbReference type="PANTHER" id="PTHR22946:SF9">
    <property type="entry name" value="POLYKETIDE TRANSFERASE AF380"/>
    <property type="match status" value="1"/>
</dbReference>
<dbReference type="OrthoDB" id="2498029at2759"/>
<name>Q0CEC8_ASPTN</name>
<evidence type="ECO:0000313" key="5">
    <source>
        <dbReference type="Proteomes" id="UP000007963"/>
    </source>
</evidence>
<dbReference type="OMA" id="WEAKSNW"/>
<comment type="similarity">
    <text evidence="2">Belongs to the AB hydrolase superfamily. FUS2 hydrolase family.</text>
</comment>
<dbReference type="AlphaFoldDB" id="Q0CEC8"/>
<reference evidence="5" key="1">
    <citation type="submission" date="2005-09" db="EMBL/GenBank/DDBJ databases">
        <title>Annotation of the Aspergillus terreus NIH2624 genome.</title>
        <authorList>
            <person name="Birren B.W."/>
            <person name="Lander E.S."/>
            <person name="Galagan J.E."/>
            <person name="Nusbaum C."/>
            <person name="Devon K."/>
            <person name="Henn M."/>
            <person name="Ma L.-J."/>
            <person name="Jaffe D.B."/>
            <person name="Butler J."/>
            <person name="Alvarez P."/>
            <person name="Gnerre S."/>
            <person name="Grabherr M."/>
            <person name="Kleber M."/>
            <person name="Mauceli E.W."/>
            <person name="Brockman W."/>
            <person name="Rounsley S."/>
            <person name="Young S.K."/>
            <person name="LaButti K."/>
            <person name="Pushparaj V."/>
            <person name="DeCaprio D."/>
            <person name="Crawford M."/>
            <person name="Koehrsen M."/>
            <person name="Engels R."/>
            <person name="Montgomery P."/>
            <person name="Pearson M."/>
            <person name="Howarth C."/>
            <person name="Larson L."/>
            <person name="Luoma S."/>
            <person name="White J."/>
            <person name="Alvarado L."/>
            <person name="Kodira C.D."/>
            <person name="Zeng Q."/>
            <person name="Oleary S."/>
            <person name="Yandava C."/>
            <person name="Denning D.W."/>
            <person name="Nierman W.C."/>
            <person name="Milne T."/>
            <person name="Madden K."/>
        </authorList>
    </citation>
    <scope>NUCLEOTIDE SEQUENCE [LARGE SCALE GENOMIC DNA]</scope>
    <source>
        <strain evidence="5">NIH 2624 / FGSC A1156</strain>
    </source>
</reference>
<dbReference type="HOGENOM" id="CLU_048587_1_1_1"/>
<evidence type="ECO:0000259" key="3">
    <source>
        <dbReference type="Pfam" id="PF12697"/>
    </source>
</evidence>
<protein>
    <recommendedName>
        <fullName evidence="3">AB hydrolase-1 domain-containing protein</fullName>
    </recommendedName>
</protein>
<dbReference type="InterPro" id="IPR029058">
    <property type="entry name" value="AB_hydrolase_fold"/>
</dbReference>
<dbReference type="STRING" id="341663.Q0CEC8"/>
<dbReference type="SUPFAM" id="SSF53474">
    <property type="entry name" value="alpha/beta-Hydrolases"/>
    <property type="match status" value="1"/>
</dbReference>
<dbReference type="GeneID" id="4322968"/>
<dbReference type="InterPro" id="IPR000073">
    <property type="entry name" value="AB_hydrolase_1"/>
</dbReference>
<dbReference type="Pfam" id="PF12697">
    <property type="entry name" value="Abhydrolase_6"/>
    <property type="match status" value="1"/>
</dbReference>
<dbReference type="eggNOG" id="ENOG502RYKB">
    <property type="taxonomic scope" value="Eukaryota"/>
</dbReference>
<accession>Q0CEC8</accession>
<evidence type="ECO:0000256" key="1">
    <source>
        <dbReference type="ARBA" id="ARBA00022801"/>
    </source>
</evidence>
<keyword evidence="1" id="KW-0378">Hydrolase</keyword>
<dbReference type="PANTHER" id="PTHR22946">
    <property type="entry name" value="DIENELACTONE HYDROLASE DOMAIN-CONTAINING PROTEIN-RELATED"/>
    <property type="match status" value="1"/>
</dbReference>
<dbReference type="InterPro" id="IPR050261">
    <property type="entry name" value="FrsA_esterase"/>
</dbReference>
<dbReference type="VEuPathDB" id="FungiDB:ATEG_07956"/>
<gene>
    <name evidence="4" type="ORF">ATEG_07956</name>
</gene>
<evidence type="ECO:0000313" key="4">
    <source>
        <dbReference type="EMBL" id="EAU32218.1"/>
    </source>
</evidence>
<dbReference type="RefSeq" id="XP_001216577.1">
    <property type="nucleotide sequence ID" value="XM_001216577.1"/>
</dbReference>
<sequence length="351" mass="38664">MPRRDVEFESSDHLTLRGWPFSPFSFSGKLPCLVMAHGFGAHKEMGLGKFAEYFSSNLPIVILAYDNRCIGASDGEPRCEIIPSLQINDYSDAITFAQSLPEVNPDKIAIWGSSYSGGHVLTVGAIDRRVKAVISQVPLVNRHARANGKEPARVPVVDKDPHAFSVLPSEDSYIGYSAAIPAGWKNDVTLKSLEAFRAYEPVAFIGRISPTPLLMVVADADVVTTTDLALDAFAQAKEPKQLHLLPGGHFGPYDGHLFDENAPVQANLRTIMCKIDHIYIFTAFGFESFEDQVKLPQEVPPVGFGFESARDMHNADVHEVWPTLSTNKHVGRPHFEELNIDKEGRQARVGV</sequence>
<evidence type="ECO:0000256" key="2">
    <source>
        <dbReference type="ARBA" id="ARBA00038115"/>
    </source>
</evidence>
<dbReference type="Gene3D" id="3.40.50.1820">
    <property type="entry name" value="alpha/beta hydrolase"/>
    <property type="match status" value="1"/>
</dbReference>
<dbReference type="GO" id="GO:0016788">
    <property type="term" value="F:hydrolase activity, acting on ester bonds"/>
    <property type="evidence" value="ECO:0007669"/>
    <property type="project" value="UniProtKB-ARBA"/>
</dbReference>